<evidence type="ECO:0000313" key="1">
    <source>
        <dbReference type="EMBL" id="OAQ71841.1"/>
    </source>
</evidence>
<reference evidence="1 2" key="1">
    <citation type="submission" date="2016-01" db="EMBL/GenBank/DDBJ databases">
        <title>Biosynthesis of antibiotic leucinostatins and their inhibition on Phytophthora in bio-control Purpureocillium lilacinum.</title>
        <authorList>
            <person name="Wang G."/>
            <person name="Liu Z."/>
            <person name="Lin R."/>
            <person name="Li E."/>
            <person name="Mao Z."/>
            <person name="Ling J."/>
            <person name="Yin W."/>
            <person name="Xie B."/>
        </authorList>
    </citation>
    <scope>NUCLEOTIDE SEQUENCE [LARGE SCALE GENOMIC DNA]</scope>
    <source>
        <strain evidence="1">PLBJ-1</strain>
    </source>
</reference>
<protein>
    <submittedName>
        <fullName evidence="1">Uncharacterized protein</fullName>
    </submittedName>
</protein>
<proteinExistence type="predicted"/>
<sequence>MRAPINGHGGRLSRRPTLCMGHVLSSQGKSSRARWGYAEPFANATWLRNMSLHPRETQSTWHTVESIASLRAEGTLCHARHFAMPMYRQSEKLTIHGGRRDHFVVRTYVMMAPWPQVSILARRYGSDGQHERAIAETAVGVQVNSFITLGPSPTWAVMPILMRDSESQCGVDGGLLEGRDGMEMDGWRGQGEATRKS</sequence>
<organism evidence="1 2">
    <name type="scientific">Purpureocillium lilacinum</name>
    <name type="common">Paecilomyces lilacinus</name>
    <dbReference type="NCBI Taxonomy" id="33203"/>
    <lineage>
        <taxon>Eukaryota</taxon>
        <taxon>Fungi</taxon>
        <taxon>Dikarya</taxon>
        <taxon>Ascomycota</taxon>
        <taxon>Pezizomycotina</taxon>
        <taxon>Sordariomycetes</taxon>
        <taxon>Hypocreomycetidae</taxon>
        <taxon>Hypocreales</taxon>
        <taxon>Ophiocordycipitaceae</taxon>
        <taxon>Purpureocillium</taxon>
    </lineage>
</organism>
<dbReference type="EMBL" id="LSBH01000010">
    <property type="protein sequence ID" value="OAQ71841.1"/>
    <property type="molecule type" value="Genomic_DNA"/>
</dbReference>
<comment type="caution">
    <text evidence="1">The sequence shown here is derived from an EMBL/GenBank/DDBJ whole genome shotgun (WGS) entry which is preliminary data.</text>
</comment>
<gene>
    <name evidence="1" type="ORF">VFPBJ_10620</name>
</gene>
<accession>A0A179G389</accession>
<dbReference type="Proteomes" id="UP000078240">
    <property type="component" value="Unassembled WGS sequence"/>
</dbReference>
<name>A0A179G389_PURLI</name>
<dbReference type="AlphaFoldDB" id="A0A179G389"/>
<evidence type="ECO:0000313" key="2">
    <source>
        <dbReference type="Proteomes" id="UP000078240"/>
    </source>
</evidence>